<comment type="caution">
    <text evidence="2">The sequence shown here is derived from an EMBL/GenBank/DDBJ whole genome shotgun (WGS) entry which is preliminary data.</text>
</comment>
<dbReference type="EMBL" id="AFBN01000047">
    <property type="protein sequence ID" value="EGF56113.1"/>
    <property type="molecule type" value="Genomic_DNA"/>
</dbReference>
<evidence type="ECO:0000313" key="2">
    <source>
        <dbReference type="EMBL" id="EGF56113.1"/>
    </source>
</evidence>
<gene>
    <name evidence="2" type="ORF">HMPREF9446_02515</name>
</gene>
<feature type="domain" description="Exodeoxyribonuclease X-like C-terminal" evidence="1">
    <location>
        <begin position="109"/>
        <end position="135"/>
    </location>
</feature>
<organism evidence="2 3">
    <name type="scientific">Bacteroides fluxus YIT 12057</name>
    <dbReference type="NCBI Taxonomy" id="763034"/>
    <lineage>
        <taxon>Bacteria</taxon>
        <taxon>Pseudomonadati</taxon>
        <taxon>Bacteroidota</taxon>
        <taxon>Bacteroidia</taxon>
        <taxon>Bacteroidales</taxon>
        <taxon>Bacteroidaceae</taxon>
        <taxon>Bacteroides</taxon>
    </lineage>
</organism>
<dbReference type="Pfam" id="PF20600">
    <property type="entry name" value="ExoX-like_C"/>
    <property type="match status" value="1"/>
</dbReference>
<proteinExistence type="predicted"/>
<dbReference type="RefSeq" id="WP_009125770.1">
    <property type="nucleotide sequence ID" value="NZ_GL882644.1"/>
</dbReference>
<protein>
    <recommendedName>
        <fullName evidence="1">Exodeoxyribonuclease X-like C-terminal domain-containing protein</fullName>
    </recommendedName>
</protein>
<dbReference type="HOGENOM" id="CLU_092701_0_0_10"/>
<keyword evidence="3" id="KW-1185">Reference proteome</keyword>
<dbReference type="eggNOG" id="ENOG5033SCY">
    <property type="taxonomic scope" value="Bacteria"/>
</dbReference>
<dbReference type="Proteomes" id="UP000003416">
    <property type="component" value="Unassembled WGS sequence"/>
</dbReference>
<evidence type="ECO:0000259" key="1">
    <source>
        <dbReference type="Pfam" id="PF20600"/>
    </source>
</evidence>
<dbReference type="AlphaFoldDB" id="F3PUP2"/>
<accession>F3PUP2</accession>
<dbReference type="GeneID" id="86050026"/>
<dbReference type="InterPro" id="IPR046768">
    <property type="entry name" value="ExoX-like_C"/>
</dbReference>
<reference evidence="2 3" key="1">
    <citation type="submission" date="2011-02" db="EMBL/GenBank/DDBJ databases">
        <authorList>
            <person name="Weinstock G."/>
            <person name="Sodergren E."/>
            <person name="Clifton S."/>
            <person name="Fulton L."/>
            <person name="Fulton B."/>
            <person name="Courtney L."/>
            <person name="Fronick C."/>
            <person name="Harrison M."/>
            <person name="Strong C."/>
            <person name="Farmer C."/>
            <person name="Delahaunty K."/>
            <person name="Markovic C."/>
            <person name="Hall O."/>
            <person name="Minx P."/>
            <person name="Tomlinson C."/>
            <person name="Mitreva M."/>
            <person name="Hou S."/>
            <person name="Chen J."/>
            <person name="Wollam A."/>
            <person name="Pepin K.H."/>
            <person name="Johnson M."/>
            <person name="Bhonagiri V."/>
            <person name="Zhang X."/>
            <person name="Suruliraj S."/>
            <person name="Warren W."/>
            <person name="Chinwalla A."/>
            <person name="Mardis E.R."/>
            <person name="Wilson R.K."/>
        </authorList>
    </citation>
    <scope>NUCLEOTIDE SEQUENCE [LARGE SCALE GENOMIC DNA]</scope>
    <source>
        <strain evidence="2 3">YIT 12057</strain>
    </source>
</reference>
<sequence>MANPIIPGISQAEQDLLYSKLNAYNQGRASFKEAGTYLVALPRPGHPQYSLWIYSPLSERHSIFYIHDLSTDIHESLRIASTICYYSPRCLLVVDYNAKRMQSNGDDLISFGKYHGHFLHEILRIDPAYLTWIAFKFMPRIPKQERFMQIAKIYHSVYIDMQQRQARQHVANRFLGKEGDKIENLTLTVISVRLEDDPYKTHVKGTTPYFYVRQILKLKDASGNLITFRVTARTASRESCQVPSAEHAYRTGETVLIASARVARNYMAGNNKYTRLTYVKLMQPQ</sequence>
<name>F3PUP2_9BACE</name>
<evidence type="ECO:0000313" key="3">
    <source>
        <dbReference type="Proteomes" id="UP000003416"/>
    </source>
</evidence>